<accession>A0A2U1LTZ3</accession>
<evidence type="ECO:0000256" key="1">
    <source>
        <dbReference type="SAM" id="Phobius"/>
    </source>
</evidence>
<dbReference type="PANTHER" id="PTHR33116">
    <property type="entry name" value="REVERSE TRANSCRIPTASE ZINC-BINDING DOMAIN-CONTAINING PROTEIN-RELATED-RELATED"/>
    <property type="match status" value="1"/>
</dbReference>
<keyword evidence="3" id="KW-1185">Reference proteome</keyword>
<dbReference type="OrthoDB" id="1932527at2759"/>
<proteinExistence type="predicted"/>
<keyword evidence="1" id="KW-0472">Membrane</keyword>
<name>A0A2U1LTZ3_ARTAN</name>
<protein>
    <recommendedName>
        <fullName evidence="4">RNA-directed DNA polymerase, eukaryota, Reverse transcriptase zinc-binding domain protein</fullName>
    </recommendedName>
</protein>
<evidence type="ECO:0000313" key="3">
    <source>
        <dbReference type="Proteomes" id="UP000245207"/>
    </source>
</evidence>
<dbReference type="EMBL" id="PKPP01007778">
    <property type="protein sequence ID" value="PWA52472.1"/>
    <property type="molecule type" value="Genomic_DNA"/>
</dbReference>
<evidence type="ECO:0000313" key="2">
    <source>
        <dbReference type="EMBL" id="PWA52472.1"/>
    </source>
</evidence>
<dbReference type="PANTHER" id="PTHR33116:SF81">
    <property type="entry name" value="RNA-DIRECTED DNA POLYMERASE"/>
    <property type="match status" value="1"/>
</dbReference>
<comment type="caution">
    <text evidence="2">The sequence shown here is derived from an EMBL/GenBank/DDBJ whole genome shotgun (WGS) entry which is preliminary data.</text>
</comment>
<evidence type="ECO:0008006" key="4">
    <source>
        <dbReference type="Google" id="ProtNLM"/>
    </source>
</evidence>
<keyword evidence="1" id="KW-1133">Transmembrane helix</keyword>
<sequence length="79" mass="9058">MRKIMDWTKVINKISKRLAFWKANLLSIGGILNLVKSVIGSLPLYFLSLFKALEAFISNLESMIRHIFLGMKECVKEIS</sequence>
<organism evidence="2 3">
    <name type="scientific">Artemisia annua</name>
    <name type="common">Sweet wormwood</name>
    <dbReference type="NCBI Taxonomy" id="35608"/>
    <lineage>
        <taxon>Eukaryota</taxon>
        <taxon>Viridiplantae</taxon>
        <taxon>Streptophyta</taxon>
        <taxon>Embryophyta</taxon>
        <taxon>Tracheophyta</taxon>
        <taxon>Spermatophyta</taxon>
        <taxon>Magnoliopsida</taxon>
        <taxon>eudicotyledons</taxon>
        <taxon>Gunneridae</taxon>
        <taxon>Pentapetalae</taxon>
        <taxon>asterids</taxon>
        <taxon>campanulids</taxon>
        <taxon>Asterales</taxon>
        <taxon>Asteraceae</taxon>
        <taxon>Asteroideae</taxon>
        <taxon>Anthemideae</taxon>
        <taxon>Artemisiinae</taxon>
        <taxon>Artemisia</taxon>
    </lineage>
</organism>
<feature type="transmembrane region" description="Helical" evidence="1">
    <location>
        <begin position="21"/>
        <end position="46"/>
    </location>
</feature>
<dbReference type="Proteomes" id="UP000245207">
    <property type="component" value="Unassembled WGS sequence"/>
</dbReference>
<gene>
    <name evidence="2" type="ORF">CTI12_AA454590</name>
</gene>
<dbReference type="AlphaFoldDB" id="A0A2U1LTZ3"/>
<keyword evidence="1" id="KW-0812">Transmembrane</keyword>
<reference evidence="2 3" key="1">
    <citation type="journal article" date="2018" name="Mol. Plant">
        <title>The genome of Artemisia annua provides insight into the evolution of Asteraceae family and artemisinin biosynthesis.</title>
        <authorList>
            <person name="Shen Q."/>
            <person name="Zhang L."/>
            <person name="Liao Z."/>
            <person name="Wang S."/>
            <person name="Yan T."/>
            <person name="Shi P."/>
            <person name="Liu M."/>
            <person name="Fu X."/>
            <person name="Pan Q."/>
            <person name="Wang Y."/>
            <person name="Lv Z."/>
            <person name="Lu X."/>
            <person name="Zhang F."/>
            <person name="Jiang W."/>
            <person name="Ma Y."/>
            <person name="Chen M."/>
            <person name="Hao X."/>
            <person name="Li L."/>
            <person name="Tang Y."/>
            <person name="Lv G."/>
            <person name="Zhou Y."/>
            <person name="Sun X."/>
            <person name="Brodelius P.E."/>
            <person name="Rose J.K.C."/>
            <person name="Tang K."/>
        </authorList>
    </citation>
    <scope>NUCLEOTIDE SEQUENCE [LARGE SCALE GENOMIC DNA]</scope>
    <source>
        <strain evidence="3">cv. Huhao1</strain>
        <tissue evidence="2">Leaf</tissue>
    </source>
</reference>